<dbReference type="Proteomes" id="UP000663833">
    <property type="component" value="Unassembled WGS sequence"/>
</dbReference>
<name>A0A818KWP0_9BILA</name>
<evidence type="ECO:0000313" key="6">
    <source>
        <dbReference type="Proteomes" id="UP000663833"/>
    </source>
</evidence>
<dbReference type="SUPFAM" id="SSF52087">
    <property type="entry name" value="CRAL/TRIO domain"/>
    <property type="match status" value="1"/>
</dbReference>
<dbReference type="InterPro" id="IPR053012">
    <property type="entry name" value="ER-organelle_contact"/>
</dbReference>
<dbReference type="InterPro" id="IPR001251">
    <property type="entry name" value="CRAL-TRIO_dom"/>
</dbReference>
<dbReference type="Gene3D" id="3.40.525.10">
    <property type="entry name" value="CRAL-TRIO lipid binding domain"/>
    <property type="match status" value="1"/>
</dbReference>
<evidence type="ECO:0000313" key="5">
    <source>
        <dbReference type="EMBL" id="CAF3562822.1"/>
    </source>
</evidence>
<dbReference type="EMBL" id="CAJNXB010002881">
    <property type="protein sequence ID" value="CAF3283386.1"/>
    <property type="molecule type" value="Genomic_DNA"/>
</dbReference>
<dbReference type="AlphaFoldDB" id="A0A818KWP0"/>
<evidence type="ECO:0000256" key="1">
    <source>
        <dbReference type="SAM" id="MobiDB-lite"/>
    </source>
</evidence>
<dbReference type="SUPFAM" id="SSF52540">
    <property type="entry name" value="P-loop containing nucleoside triphosphate hydrolases"/>
    <property type="match status" value="1"/>
</dbReference>
<keyword evidence="2" id="KW-0812">Transmembrane</keyword>
<proteinExistence type="predicted"/>
<keyword evidence="2" id="KW-0472">Membrane</keyword>
<dbReference type="InterPro" id="IPR036865">
    <property type="entry name" value="CRAL-TRIO_dom_sf"/>
</dbReference>
<dbReference type="GO" id="GO:0140284">
    <property type="term" value="C:endoplasmic reticulum-endosome membrane contact site"/>
    <property type="evidence" value="ECO:0007669"/>
    <property type="project" value="TreeGrafter"/>
</dbReference>
<dbReference type="Proteomes" id="UP000663825">
    <property type="component" value="Unassembled WGS sequence"/>
</dbReference>
<organism evidence="5 6">
    <name type="scientific">Rotaria socialis</name>
    <dbReference type="NCBI Taxonomy" id="392032"/>
    <lineage>
        <taxon>Eukaryota</taxon>
        <taxon>Metazoa</taxon>
        <taxon>Spiralia</taxon>
        <taxon>Gnathifera</taxon>
        <taxon>Rotifera</taxon>
        <taxon>Eurotatoria</taxon>
        <taxon>Bdelloidea</taxon>
        <taxon>Philodinida</taxon>
        <taxon>Philodinidae</taxon>
        <taxon>Rotaria</taxon>
    </lineage>
</organism>
<feature type="transmembrane region" description="Helical" evidence="2">
    <location>
        <begin position="457"/>
        <end position="478"/>
    </location>
</feature>
<evidence type="ECO:0000313" key="4">
    <source>
        <dbReference type="EMBL" id="CAF3283386.1"/>
    </source>
</evidence>
<keyword evidence="2" id="KW-1133">Transmembrane helix</keyword>
<dbReference type="GO" id="GO:0012505">
    <property type="term" value="C:endomembrane system"/>
    <property type="evidence" value="ECO:0007669"/>
    <property type="project" value="TreeGrafter"/>
</dbReference>
<dbReference type="SMART" id="SM00516">
    <property type="entry name" value="SEC14"/>
    <property type="match status" value="1"/>
</dbReference>
<protein>
    <recommendedName>
        <fullName evidence="3">CRAL-TRIO domain-containing protein</fullName>
    </recommendedName>
</protein>
<dbReference type="Pfam" id="PF00650">
    <property type="entry name" value="CRAL_TRIO"/>
    <property type="match status" value="1"/>
</dbReference>
<dbReference type="PANTHER" id="PTHR46384:SF1">
    <property type="entry name" value="MOTILE SPERM DOMAIN-CONTAINING PROTEIN 2"/>
    <property type="match status" value="1"/>
</dbReference>
<evidence type="ECO:0000259" key="3">
    <source>
        <dbReference type="PROSITE" id="PS50191"/>
    </source>
</evidence>
<feature type="region of interest" description="Disordered" evidence="1">
    <location>
        <begin position="251"/>
        <end position="270"/>
    </location>
</feature>
<dbReference type="OrthoDB" id="409561at2759"/>
<accession>A0A818KWP0</accession>
<dbReference type="PROSITE" id="PS50191">
    <property type="entry name" value="CRAL_TRIO"/>
    <property type="match status" value="1"/>
</dbReference>
<dbReference type="PANTHER" id="PTHR46384">
    <property type="entry name" value="MOTILE SPERM DOMAIN-CONTAINING PROTEIN 2"/>
    <property type="match status" value="1"/>
</dbReference>
<reference evidence="5" key="1">
    <citation type="submission" date="2021-02" db="EMBL/GenBank/DDBJ databases">
        <authorList>
            <person name="Nowell W R."/>
        </authorList>
    </citation>
    <scope>NUCLEOTIDE SEQUENCE</scope>
</reference>
<feature type="domain" description="CRAL-TRIO" evidence="3">
    <location>
        <begin position="371"/>
        <end position="533"/>
    </location>
</feature>
<dbReference type="EMBL" id="CAJNYD010004028">
    <property type="protein sequence ID" value="CAF3562822.1"/>
    <property type="molecule type" value="Genomic_DNA"/>
</dbReference>
<feature type="compositionally biased region" description="Basic and acidic residues" evidence="1">
    <location>
        <begin position="258"/>
        <end position="270"/>
    </location>
</feature>
<dbReference type="CDD" id="cd00170">
    <property type="entry name" value="SEC14"/>
    <property type="match status" value="1"/>
</dbReference>
<evidence type="ECO:0000256" key="2">
    <source>
        <dbReference type="SAM" id="Phobius"/>
    </source>
</evidence>
<dbReference type="InterPro" id="IPR027417">
    <property type="entry name" value="P-loop_NTPase"/>
</dbReference>
<gene>
    <name evidence="5" type="ORF">LUA448_LOCUS28543</name>
    <name evidence="4" type="ORF">TIS948_LOCUS17028</name>
</gene>
<comment type="caution">
    <text evidence="5">The sequence shown here is derived from an EMBL/GenBank/DDBJ whole genome shotgun (WGS) entry which is preliminary data.</text>
</comment>
<sequence>MEEEFPKLFDCPDFLKGKYCHALCNYRHQTEEEKRAIEKYRDSFQLKLSPKKSNRFGPVYIIAGPERSGTSWLFNAVRLLLVHQDSPFGPADSYRLNHITKNDLETRLIEACGRPLVIRTMRIPDSNWAQDLDQSGHGYMVFVSHRDLRDVIDDCLAIGWMKHDIGVILSRLKAYMTAFDYWRSNAKGDFRYESTHHEPVEQIKHLARLMGIESTHAEHIAREINSLRPGQAIGPDQVTKMWPAQRVIEASLADGDDKDDKQTDNEHEPRKAVVVPGQAKLTENERRKIRDVHMFRFIPKVEEFRKTTNEHFSKEISDDKQFDTNDIKRFNENDDYALMIIQHGQTAKTFDEPKALRCFHDTMIWRKQNNIYDVSLDQFPATYLERRAIYYKNHDINNHRLLHYVVRTFNKGELDNEMVKRFMAYNFEEHIRTYPGQRIVILFDMTDTGLRHLDYDLVKFVISALLYYFPGLLSYFLVYKLPFILQAAWKLIKTWMPTETQNAVKFVDEKTITQYVALDQLSKAMGGTSSDES</sequence>